<dbReference type="EMBL" id="LWDF02000568">
    <property type="protein sequence ID" value="KAE8244816.1"/>
    <property type="molecule type" value="Genomic_DNA"/>
</dbReference>
<comment type="caution">
    <text evidence="2">The sequence shown here is derived from an EMBL/GenBank/DDBJ whole genome shotgun (WGS) entry which is preliminary data.</text>
</comment>
<reference evidence="2" key="2">
    <citation type="journal article" date="2019" name="IMA Fungus">
        <title>Genome sequencing and comparison of five Tilletia species to identify candidate genes for the detection of regulated species infecting wheat.</title>
        <authorList>
            <person name="Nguyen H.D.T."/>
            <person name="Sultana T."/>
            <person name="Kesanakurti P."/>
            <person name="Hambleton S."/>
        </authorList>
    </citation>
    <scope>NUCLEOTIDE SEQUENCE</scope>
    <source>
        <strain evidence="2">DAOMC 236416</strain>
    </source>
</reference>
<dbReference type="Proteomes" id="UP000077521">
    <property type="component" value="Unassembled WGS sequence"/>
</dbReference>
<dbReference type="Gene3D" id="1.25.40.470">
    <property type="match status" value="1"/>
</dbReference>
<organism evidence="2 3">
    <name type="scientific">Tilletia indica</name>
    <dbReference type="NCBI Taxonomy" id="43049"/>
    <lineage>
        <taxon>Eukaryota</taxon>
        <taxon>Fungi</taxon>
        <taxon>Dikarya</taxon>
        <taxon>Basidiomycota</taxon>
        <taxon>Ustilaginomycotina</taxon>
        <taxon>Exobasidiomycetes</taxon>
        <taxon>Tilletiales</taxon>
        <taxon>Tilletiaceae</taxon>
        <taxon>Tilletia</taxon>
    </lineage>
</organism>
<proteinExistence type="predicted"/>
<evidence type="ECO:0000313" key="2">
    <source>
        <dbReference type="EMBL" id="KAE8244816.1"/>
    </source>
</evidence>
<evidence type="ECO:0000256" key="1">
    <source>
        <dbReference type="SAM" id="MobiDB-lite"/>
    </source>
</evidence>
<reference evidence="2" key="1">
    <citation type="submission" date="2016-04" db="EMBL/GenBank/DDBJ databases">
        <authorList>
            <person name="Nguyen H.D."/>
            <person name="Samba Siva P."/>
            <person name="Cullis J."/>
            <person name="Levesque C.A."/>
            <person name="Hambleton S."/>
        </authorList>
    </citation>
    <scope>NUCLEOTIDE SEQUENCE</scope>
    <source>
        <strain evidence="2">DAOMC 236416</strain>
    </source>
</reference>
<feature type="compositionally biased region" description="Polar residues" evidence="1">
    <location>
        <begin position="1"/>
        <end position="19"/>
    </location>
</feature>
<keyword evidence="3" id="KW-1185">Reference proteome</keyword>
<feature type="region of interest" description="Disordered" evidence="1">
    <location>
        <begin position="1"/>
        <end position="22"/>
    </location>
</feature>
<protein>
    <submittedName>
        <fullName evidence="2">Uncharacterized protein</fullName>
    </submittedName>
</protein>
<name>A0A8T8SP60_9BASI</name>
<dbReference type="AlphaFoldDB" id="A0A8T8SP60"/>
<sequence>MQQSSSPSPTGSKAWSSTPDYPCLPQRLQPALVRSRRSLEQPVYLRRVKGRSIFCLDRSAHPQTIAIDPTEYRFKLALFQQKYDEVLDIVKTSNLVGQAIVAYLRRRATRRLRRTSSRTIALVSTYAIEAITIIVELAYTRTKNFSKLSFLDLVTGNRDKLSKVALTAQKRNDSMSRFHIQRPRIGRSHTSPEIRPPSGLLLPVLSPQDRDLMIDKL</sequence>
<gene>
    <name evidence="2" type="ORF">A4X13_0g6234</name>
</gene>
<evidence type="ECO:0000313" key="3">
    <source>
        <dbReference type="Proteomes" id="UP000077521"/>
    </source>
</evidence>
<accession>A0A8T8SP60</accession>